<keyword evidence="2" id="KW-1185">Reference proteome</keyword>
<dbReference type="EMBL" id="QGMG01000023">
    <property type="protein sequence ID" value="TVY58856.1"/>
    <property type="molecule type" value="Genomic_DNA"/>
</dbReference>
<dbReference type="OrthoDB" id="428159at2759"/>
<dbReference type="PANTHER" id="PTHR48219:SF2">
    <property type="entry name" value="VACUOLAR PROTEIN SORTING-ASSOCIATED PROTEIN 62"/>
    <property type="match status" value="1"/>
</dbReference>
<name>A0A7D8UUW5_9HELO</name>
<dbReference type="InterPro" id="IPR009291">
    <property type="entry name" value="Vps62"/>
</dbReference>
<proteinExistence type="predicted"/>
<organism evidence="1 2">
    <name type="scientific">Lachnellula cervina</name>
    <dbReference type="NCBI Taxonomy" id="1316786"/>
    <lineage>
        <taxon>Eukaryota</taxon>
        <taxon>Fungi</taxon>
        <taxon>Dikarya</taxon>
        <taxon>Ascomycota</taxon>
        <taxon>Pezizomycotina</taxon>
        <taxon>Leotiomycetes</taxon>
        <taxon>Helotiales</taxon>
        <taxon>Lachnaceae</taxon>
        <taxon>Lachnellula</taxon>
    </lineage>
</organism>
<evidence type="ECO:0000313" key="2">
    <source>
        <dbReference type="Proteomes" id="UP000481288"/>
    </source>
</evidence>
<dbReference type="PANTHER" id="PTHR48219">
    <property type="entry name" value="VACUOLAR PROTEIN SORTING-ASSOCIATED PROTEIN 62-RELATED"/>
    <property type="match status" value="1"/>
</dbReference>
<comment type="caution">
    <text evidence="1">The sequence shown here is derived from an EMBL/GenBank/DDBJ whole genome shotgun (WGS) entry which is preliminary data.</text>
</comment>
<gene>
    <name evidence="1" type="ORF">LCER1_G001665</name>
</gene>
<accession>A0A7D8UUW5</accession>
<dbReference type="Proteomes" id="UP000481288">
    <property type="component" value="Unassembled WGS sequence"/>
</dbReference>
<reference evidence="1 2" key="1">
    <citation type="submission" date="2018-05" db="EMBL/GenBank/DDBJ databases">
        <title>Whole genome sequencing for identification of molecular markers to develop diagnostic detection tools for the regulated plant pathogen Lachnellula willkommii.</title>
        <authorList>
            <person name="Giroux E."/>
            <person name="Bilodeau G."/>
        </authorList>
    </citation>
    <scope>NUCLEOTIDE SEQUENCE [LARGE SCALE GENOMIC DNA]</scope>
    <source>
        <strain evidence="1 2">CBS 625.97</strain>
    </source>
</reference>
<evidence type="ECO:0000313" key="1">
    <source>
        <dbReference type="EMBL" id="TVY58856.1"/>
    </source>
</evidence>
<protein>
    <submittedName>
        <fullName evidence="1">Uncharacterized protein</fullName>
    </submittedName>
</protein>
<dbReference type="Pfam" id="PF06101">
    <property type="entry name" value="Vps62"/>
    <property type="match status" value="1"/>
</dbReference>
<dbReference type="AlphaFoldDB" id="A0A7D8UUW5"/>
<sequence>MALVHDYGDLRVGVQLWYEWRYDDSGCFGAKGNTAFWHPNNDGDLSPLGSIMMTGYYNSPNNRHGTLIFGNNPKNTSARPAVARPTGYTFIWNDQGTRGKHDGSLWRPTAPSGYTAMGDVVNAGYSAPSTNNVWCIRSDLVKPGVGATSTASTNWFQMDWMSFKSITCTPVVPQPLNAYGAEKLPVSAGAFFAGTTDGRSGTNSTTVCFVPTLEVKNEFKELVAPMPTYTKDTLPTTGTKYDSFEQCKVTLPYTAFFDPEHVPSLTAYKTTNNPFITVGRSIAWYVEGVWQNDTDGNLKREKLMKYGISTTDSTEITHSVGISISATAGIGVVESSITLNYQFTHTDTHSFTEYSERQTTESNDVPAHTASVLFSKHIVIKAYRGEEKSEDVLGLTEIVANDDVHWKGIKL</sequence>